<feature type="region of interest" description="Disordered" evidence="1">
    <location>
        <begin position="1"/>
        <end position="32"/>
    </location>
</feature>
<evidence type="ECO:0000256" key="1">
    <source>
        <dbReference type="SAM" id="MobiDB-lite"/>
    </source>
</evidence>
<sequence>MAILTDDADYDAGETFGNVPRPRLNFGNDNADNGPRTRCVSIIFPTNMTMLRKQGQTTSMKKVSSSETREHASLTASS</sequence>
<reference evidence="2" key="1">
    <citation type="submission" date="2018-11" db="EMBL/GenBank/DDBJ databases">
        <authorList>
            <consortium name="Pathogen Informatics"/>
        </authorList>
    </citation>
    <scope>NUCLEOTIDE SEQUENCE</scope>
</reference>
<feature type="compositionally biased region" description="Polar residues" evidence="1">
    <location>
        <begin position="53"/>
        <end position="66"/>
    </location>
</feature>
<protein>
    <submittedName>
        <fullName evidence="2">Uncharacterized protein</fullName>
    </submittedName>
</protein>
<evidence type="ECO:0000313" key="3">
    <source>
        <dbReference type="Proteomes" id="UP000784294"/>
    </source>
</evidence>
<feature type="region of interest" description="Disordered" evidence="1">
    <location>
        <begin position="53"/>
        <end position="78"/>
    </location>
</feature>
<dbReference type="AlphaFoldDB" id="A0A3S5CDI0"/>
<proteinExistence type="predicted"/>
<gene>
    <name evidence="2" type="ORF">PXEA_LOCUS5495</name>
</gene>
<organism evidence="2 3">
    <name type="scientific">Protopolystoma xenopodis</name>
    <dbReference type="NCBI Taxonomy" id="117903"/>
    <lineage>
        <taxon>Eukaryota</taxon>
        <taxon>Metazoa</taxon>
        <taxon>Spiralia</taxon>
        <taxon>Lophotrochozoa</taxon>
        <taxon>Platyhelminthes</taxon>
        <taxon>Monogenea</taxon>
        <taxon>Polyopisthocotylea</taxon>
        <taxon>Polystomatidea</taxon>
        <taxon>Polystomatidae</taxon>
        <taxon>Protopolystoma</taxon>
    </lineage>
</organism>
<accession>A0A3S5CDI0</accession>
<dbReference type="EMBL" id="CAAALY010013639">
    <property type="protein sequence ID" value="VEL12055.1"/>
    <property type="molecule type" value="Genomic_DNA"/>
</dbReference>
<evidence type="ECO:0000313" key="2">
    <source>
        <dbReference type="EMBL" id="VEL12055.1"/>
    </source>
</evidence>
<dbReference type="Proteomes" id="UP000784294">
    <property type="component" value="Unassembled WGS sequence"/>
</dbReference>
<comment type="caution">
    <text evidence="2">The sequence shown here is derived from an EMBL/GenBank/DDBJ whole genome shotgun (WGS) entry which is preliminary data.</text>
</comment>
<feature type="compositionally biased region" description="Acidic residues" evidence="1">
    <location>
        <begin position="1"/>
        <end position="12"/>
    </location>
</feature>
<keyword evidence="3" id="KW-1185">Reference proteome</keyword>
<name>A0A3S5CDI0_9PLAT</name>